<reference evidence="3 4" key="1">
    <citation type="submission" date="2018-06" db="EMBL/GenBank/DDBJ databases">
        <title>The Genome of Cuscuta australis (Dodder) Provides Insight into the Evolution of Plant Parasitism.</title>
        <authorList>
            <person name="Liu H."/>
        </authorList>
    </citation>
    <scope>NUCLEOTIDE SEQUENCE [LARGE SCALE GENOMIC DNA]</scope>
    <source>
        <strain evidence="4">cv. Yunnan</strain>
        <tissue evidence="3">Vines</tissue>
    </source>
</reference>
<sequence>MMMGEEDELNQRGGTETAPPINRRTSGGDDGNGPVNLAKDGGVEGSASSSATSSPSSKKKAKSCKGCLYYSSTIKSKAKNPLCVGIPRSLPQVPQFIVGESAAEAYKEGRSLTDFKYACVGYSVYADRKSCPINGQQTQTELPACVGLEILLDKRHVPTNHAPANSHNPEDVGAPQPQTRPHKPPHSSGEEFLTRFYRNANLVAMGVVKNLQKVGNKIKTNVDDILNRRPK</sequence>
<dbReference type="PANTHER" id="PTHR34566:SF2">
    <property type="entry name" value="ALTERED INHERITANCE OF MITOCHONDRIA PROTEIN"/>
    <property type="match status" value="1"/>
</dbReference>
<evidence type="ECO:0000259" key="2">
    <source>
        <dbReference type="Pfam" id="PF26631"/>
    </source>
</evidence>
<feature type="domain" description="DUF8204" evidence="2">
    <location>
        <begin position="60"/>
        <end position="151"/>
    </location>
</feature>
<feature type="region of interest" description="Disordered" evidence="1">
    <location>
        <begin position="1"/>
        <end position="61"/>
    </location>
</feature>
<evidence type="ECO:0000256" key="1">
    <source>
        <dbReference type="SAM" id="MobiDB-lite"/>
    </source>
</evidence>
<feature type="region of interest" description="Disordered" evidence="1">
    <location>
        <begin position="158"/>
        <end position="190"/>
    </location>
</feature>
<dbReference type="AlphaFoldDB" id="A0A328E7U2"/>
<feature type="compositionally biased region" description="Low complexity" evidence="1">
    <location>
        <begin position="46"/>
        <end position="56"/>
    </location>
</feature>
<dbReference type="Pfam" id="PF26631">
    <property type="entry name" value="DUF8204"/>
    <property type="match status" value="1"/>
</dbReference>
<keyword evidence="4" id="KW-1185">Reference proteome</keyword>
<gene>
    <name evidence="3" type="ORF">DM860_017245</name>
</gene>
<evidence type="ECO:0000313" key="4">
    <source>
        <dbReference type="Proteomes" id="UP000249390"/>
    </source>
</evidence>
<dbReference type="Proteomes" id="UP000249390">
    <property type="component" value="Unassembled WGS sequence"/>
</dbReference>
<comment type="caution">
    <text evidence="3">The sequence shown here is derived from an EMBL/GenBank/DDBJ whole genome shotgun (WGS) entry which is preliminary data.</text>
</comment>
<dbReference type="PANTHER" id="PTHR34566">
    <property type="entry name" value="ALTERED INHERITANCE OF MITOCHONDRIA PROTEIN"/>
    <property type="match status" value="1"/>
</dbReference>
<name>A0A328E7U2_9ASTE</name>
<dbReference type="InterPro" id="IPR058517">
    <property type="entry name" value="DUF8204"/>
</dbReference>
<protein>
    <recommendedName>
        <fullName evidence="2">DUF8204 domain-containing protein</fullName>
    </recommendedName>
</protein>
<proteinExistence type="predicted"/>
<accession>A0A328E7U2</accession>
<organism evidence="3 4">
    <name type="scientific">Cuscuta australis</name>
    <dbReference type="NCBI Taxonomy" id="267555"/>
    <lineage>
        <taxon>Eukaryota</taxon>
        <taxon>Viridiplantae</taxon>
        <taxon>Streptophyta</taxon>
        <taxon>Embryophyta</taxon>
        <taxon>Tracheophyta</taxon>
        <taxon>Spermatophyta</taxon>
        <taxon>Magnoliopsida</taxon>
        <taxon>eudicotyledons</taxon>
        <taxon>Gunneridae</taxon>
        <taxon>Pentapetalae</taxon>
        <taxon>asterids</taxon>
        <taxon>lamiids</taxon>
        <taxon>Solanales</taxon>
        <taxon>Convolvulaceae</taxon>
        <taxon>Cuscuteae</taxon>
        <taxon>Cuscuta</taxon>
        <taxon>Cuscuta subgen. Grammica</taxon>
        <taxon>Cuscuta sect. Cleistogrammica</taxon>
    </lineage>
</organism>
<dbReference type="EMBL" id="NQVE01000033">
    <property type="protein sequence ID" value="RAL52551.1"/>
    <property type="molecule type" value="Genomic_DNA"/>
</dbReference>
<evidence type="ECO:0000313" key="3">
    <source>
        <dbReference type="EMBL" id="RAL52551.1"/>
    </source>
</evidence>